<evidence type="ECO:0000313" key="9">
    <source>
        <dbReference type="EMBL" id="CAD8526241.1"/>
    </source>
</evidence>
<dbReference type="PRINTS" id="PR00300">
    <property type="entry name" value="CLPPROTEASEA"/>
</dbReference>
<evidence type="ECO:0000256" key="5">
    <source>
        <dbReference type="SAM" id="Coils"/>
    </source>
</evidence>
<dbReference type="InterPro" id="IPR019489">
    <property type="entry name" value="Clp_ATPase_C"/>
</dbReference>
<feature type="coiled-coil region" evidence="5">
    <location>
        <begin position="486"/>
        <end position="520"/>
    </location>
</feature>
<evidence type="ECO:0000259" key="8">
    <source>
        <dbReference type="SMART" id="SM01086"/>
    </source>
</evidence>
<dbReference type="PROSITE" id="PS00871">
    <property type="entry name" value="CLPAB_2"/>
    <property type="match status" value="1"/>
</dbReference>
<gene>
    <name evidence="9" type="ORF">MCOM1403_LOCUS11847</name>
</gene>
<dbReference type="SUPFAM" id="SSF52540">
    <property type="entry name" value="P-loop containing nucleoside triphosphate hydrolases"/>
    <property type="match status" value="2"/>
</dbReference>
<evidence type="ECO:0000256" key="1">
    <source>
        <dbReference type="ARBA" id="ARBA00022737"/>
    </source>
</evidence>
<dbReference type="GO" id="GO:0016887">
    <property type="term" value="F:ATP hydrolysis activity"/>
    <property type="evidence" value="ECO:0007669"/>
    <property type="project" value="InterPro"/>
</dbReference>
<dbReference type="PANTHER" id="PTHR11638">
    <property type="entry name" value="ATP-DEPENDENT CLP PROTEASE"/>
    <property type="match status" value="1"/>
</dbReference>
<dbReference type="Pfam" id="PF17871">
    <property type="entry name" value="AAA_lid_9"/>
    <property type="match status" value="1"/>
</dbReference>
<evidence type="ECO:0000256" key="2">
    <source>
        <dbReference type="ARBA" id="ARBA00022741"/>
    </source>
</evidence>
<keyword evidence="1" id="KW-0677">Repeat</keyword>
<organism evidence="9">
    <name type="scientific">Micromonas pusilla</name>
    <name type="common">Picoplanktonic green alga</name>
    <name type="synonym">Chromulina pusilla</name>
    <dbReference type="NCBI Taxonomy" id="38833"/>
    <lineage>
        <taxon>Eukaryota</taxon>
        <taxon>Viridiplantae</taxon>
        <taxon>Chlorophyta</taxon>
        <taxon>Mamiellophyceae</taxon>
        <taxon>Mamiellales</taxon>
        <taxon>Mamiellaceae</taxon>
        <taxon>Micromonas</taxon>
    </lineage>
</organism>
<dbReference type="InterPro" id="IPR027417">
    <property type="entry name" value="P-loop_NTPase"/>
</dbReference>
<dbReference type="InterPro" id="IPR041546">
    <property type="entry name" value="ClpA/ClpB_AAA_lid"/>
</dbReference>
<proteinExistence type="predicted"/>
<dbReference type="PANTHER" id="PTHR11638:SF18">
    <property type="entry name" value="HEAT SHOCK PROTEIN 104"/>
    <property type="match status" value="1"/>
</dbReference>
<dbReference type="GO" id="GO:0005524">
    <property type="term" value="F:ATP binding"/>
    <property type="evidence" value="ECO:0007669"/>
    <property type="project" value="UniProtKB-KW"/>
</dbReference>
<feature type="region of interest" description="Disordered" evidence="6">
    <location>
        <begin position="883"/>
        <end position="906"/>
    </location>
</feature>
<sequence length="906" mass="98711">MASTLDVERARAALLMAAGVTTAAAIVLSQRSIRSIMASVLKDVASAFDPMSKTSVNSEEHRGRHAAGSTVAIDDHVHAQLLAAQHPLPAQNNLPVDGEPRVQQDEELSALERFCTDVTDEARQGMLDPLIGRDDELRRLAHILSRRTKNNPVLLGSPGVGKTAIVEGLAQRIIAGDVPAPLRGARLLELDLGAVGAGCQMPGEYEERLSIVISEIVEATQKGPVIMFIDDIHNLCPPPPAGNNGAAILKPALGRGLLRCIGASTVEKFKKSIEQDAALERRFQQVAVAEPAVEHAISILRGLRERYEAHHAIKINESAIVAAVKLSARYVQGRCLPDKAIDLLDEASAAVRMQKTLKPEDLDAVDRRVAQLIKERDQVKAKLSEAKYKIGSSEKITFACLQSLNQELRNERARQKKIAGDFMKEQKIIREHKRAAADLSFGERRLTNARAKYAQALTNVAKVETAITKASGSDDESGILALQGAVAQAKADSVRAEKETAELTELVAKAKAEYVRTEQEVVAMGSVNGFMSKEEVMDADIATVVSRWTGVPVAKLVASEKQKLLQLEAELHQRVIGQEHAVTSVAEAVQRSRADLSDPNGPVASFMFLGPTGVGKTELAKALANYLFNSDSALIRLDMSEYMEKHSVARLIGAPPGYVGYDEGGMLTDAVRQKPYSVILFDEIEKAHVDVFNVLLQVLDEGHVTDTQGRTVSFRNCLIIMTSNLGSDEIAFGDKGRRGRRGPQGLKEKVMNHVRSHFRPEFINRLDEFIVFEPLTHAQIMEIVQLQCAKLAERVAGQRMALDLQPSAIDYLARKGFDPTYGARPVKRAIQSELIQVLANSVLRGLFEEDDTIIVAANGDSLTLTSGPKIVRDLVDQDEDNNDGSDFALPFARPSGHSNQISSDCM</sequence>
<dbReference type="Gene3D" id="3.40.50.300">
    <property type="entry name" value="P-loop containing nucleotide triphosphate hydrolases"/>
    <property type="match status" value="2"/>
</dbReference>
<evidence type="ECO:0000259" key="7">
    <source>
        <dbReference type="SMART" id="SM00382"/>
    </source>
</evidence>
<dbReference type="Gene3D" id="1.10.8.60">
    <property type="match status" value="2"/>
</dbReference>
<dbReference type="SMART" id="SM00382">
    <property type="entry name" value="AAA"/>
    <property type="match status" value="2"/>
</dbReference>
<evidence type="ECO:0000256" key="6">
    <source>
        <dbReference type="SAM" id="MobiDB-lite"/>
    </source>
</evidence>
<keyword evidence="5" id="KW-0175">Coiled coil</keyword>
<dbReference type="InterPro" id="IPR028299">
    <property type="entry name" value="ClpA/B_CS2"/>
</dbReference>
<dbReference type="FunFam" id="3.40.50.300:FF:000025">
    <property type="entry name" value="ATP-dependent Clp protease subunit"/>
    <property type="match status" value="1"/>
</dbReference>
<dbReference type="Pfam" id="PF07724">
    <property type="entry name" value="AAA_2"/>
    <property type="match status" value="1"/>
</dbReference>
<dbReference type="InterPro" id="IPR001270">
    <property type="entry name" value="ClpA/B"/>
</dbReference>
<keyword evidence="4" id="KW-0143">Chaperone</keyword>
<keyword evidence="2" id="KW-0547">Nucleotide-binding</keyword>
<feature type="domain" description="AAA+ ATPase" evidence="7">
    <location>
        <begin position="148"/>
        <end position="293"/>
    </location>
</feature>
<dbReference type="Pfam" id="PF00004">
    <property type="entry name" value="AAA"/>
    <property type="match status" value="1"/>
</dbReference>
<reference evidence="9" key="1">
    <citation type="submission" date="2021-01" db="EMBL/GenBank/DDBJ databases">
        <authorList>
            <person name="Corre E."/>
            <person name="Pelletier E."/>
            <person name="Niang G."/>
            <person name="Scheremetjew M."/>
            <person name="Finn R."/>
            <person name="Kale V."/>
            <person name="Holt S."/>
            <person name="Cochrane G."/>
            <person name="Meng A."/>
            <person name="Brown T."/>
            <person name="Cohen L."/>
        </authorList>
    </citation>
    <scope>NUCLEOTIDE SEQUENCE</scope>
    <source>
        <strain evidence="9">CCMP1723</strain>
    </source>
</reference>
<evidence type="ECO:0000256" key="3">
    <source>
        <dbReference type="ARBA" id="ARBA00022840"/>
    </source>
</evidence>
<feature type="compositionally biased region" description="Polar residues" evidence="6">
    <location>
        <begin position="896"/>
        <end position="906"/>
    </location>
</feature>
<dbReference type="CDD" id="cd19499">
    <property type="entry name" value="RecA-like_ClpB_Hsp104-like"/>
    <property type="match status" value="1"/>
</dbReference>
<dbReference type="SMART" id="SM01086">
    <property type="entry name" value="ClpB_D2-small"/>
    <property type="match status" value="1"/>
</dbReference>
<protein>
    <submittedName>
        <fullName evidence="9">Uncharacterized protein</fullName>
    </submittedName>
</protein>
<feature type="domain" description="Clp ATPase C-terminal" evidence="8">
    <location>
        <begin position="775"/>
        <end position="864"/>
    </location>
</feature>
<dbReference type="CDD" id="cd00009">
    <property type="entry name" value="AAA"/>
    <property type="match status" value="1"/>
</dbReference>
<dbReference type="Gene3D" id="4.10.860.10">
    <property type="entry name" value="UVR domain"/>
    <property type="match status" value="1"/>
</dbReference>
<feature type="coiled-coil region" evidence="5">
    <location>
        <begin position="362"/>
        <end position="421"/>
    </location>
</feature>
<name>A0A7S0IMF9_MICPS</name>
<feature type="domain" description="AAA+ ATPase" evidence="7">
    <location>
        <begin position="602"/>
        <end position="746"/>
    </location>
</feature>
<dbReference type="EMBL" id="HBEQ01014686">
    <property type="protein sequence ID" value="CAD8526241.1"/>
    <property type="molecule type" value="Transcribed_RNA"/>
</dbReference>
<accession>A0A7S0IMF9</accession>
<dbReference type="Pfam" id="PF10431">
    <property type="entry name" value="ClpB_D2-small"/>
    <property type="match status" value="1"/>
</dbReference>
<evidence type="ECO:0000256" key="4">
    <source>
        <dbReference type="ARBA" id="ARBA00023186"/>
    </source>
</evidence>
<dbReference type="InterPro" id="IPR003959">
    <property type="entry name" value="ATPase_AAA_core"/>
</dbReference>
<dbReference type="AlphaFoldDB" id="A0A7S0IMF9"/>
<dbReference type="InterPro" id="IPR003593">
    <property type="entry name" value="AAA+_ATPase"/>
</dbReference>
<dbReference type="GO" id="GO:0005737">
    <property type="term" value="C:cytoplasm"/>
    <property type="evidence" value="ECO:0007669"/>
    <property type="project" value="TreeGrafter"/>
</dbReference>
<keyword evidence="3" id="KW-0067">ATP-binding</keyword>
<dbReference type="GO" id="GO:0034605">
    <property type="term" value="P:cellular response to heat"/>
    <property type="evidence" value="ECO:0007669"/>
    <property type="project" value="TreeGrafter"/>
</dbReference>
<dbReference type="InterPro" id="IPR050130">
    <property type="entry name" value="ClpA_ClpB"/>
</dbReference>